<evidence type="ECO:0000313" key="2">
    <source>
        <dbReference type="Proteomes" id="UP000516437"/>
    </source>
</evidence>
<comment type="caution">
    <text evidence="1">The sequence shown here is derived from an EMBL/GenBank/DDBJ whole genome shotgun (WGS) entry which is preliminary data.</text>
</comment>
<sequence>MGLEQCHYPLETWVCKYMLLVLDNLIVTAKDVDLLVETEVIANGLGGSDAASKLINSLCNQIVAVDQYDIDCKHNLRKKLMIVIRGPEIVAWSP</sequence>
<gene>
    <name evidence="1" type="ORF">CJ030_MR1G019085</name>
</gene>
<proteinExistence type="predicted"/>
<protein>
    <submittedName>
        <fullName evidence="1">Uncharacterized protein</fullName>
    </submittedName>
</protein>
<dbReference type="Pfam" id="PF03140">
    <property type="entry name" value="DUF247"/>
    <property type="match status" value="1"/>
</dbReference>
<evidence type="ECO:0000313" key="1">
    <source>
        <dbReference type="EMBL" id="KAB1226596.1"/>
    </source>
</evidence>
<keyword evidence="2" id="KW-1185">Reference proteome</keyword>
<dbReference type="AlphaFoldDB" id="A0A6A1WPS7"/>
<dbReference type="PANTHER" id="PTHR31170">
    <property type="entry name" value="BNAC04G53230D PROTEIN"/>
    <property type="match status" value="1"/>
</dbReference>
<dbReference type="EMBL" id="RXIC02000019">
    <property type="protein sequence ID" value="KAB1226596.1"/>
    <property type="molecule type" value="Genomic_DNA"/>
</dbReference>
<dbReference type="InterPro" id="IPR004158">
    <property type="entry name" value="DUF247_pln"/>
</dbReference>
<name>A0A6A1WPS7_9ROSI</name>
<dbReference type="OrthoDB" id="591587at2759"/>
<dbReference type="PANTHER" id="PTHR31170:SF9">
    <property type="entry name" value="PROTEIN, PUTATIVE (DUF247)-RELATED"/>
    <property type="match status" value="1"/>
</dbReference>
<accession>A0A6A1WPS7</accession>
<dbReference type="Proteomes" id="UP000516437">
    <property type="component" value="Chromosome 1"/>
</dbReference>
<organism evidence="1 2">
    <name type="scientific">Morella rubra</name>
    <name type="common">Chinese bayberry</name>
    <dbReference type="NCBI Taxonomy" id="262757"/>
    <lineage>
        <taxon>Eukaryota</taxon>
        <taxon>Viridiplantae</taxon>
        <taxon>Streptophyta</taxon>
        <taxon>Embryophyta</taxon>
        <taxon>Tracheophyta</taxon>
        <taxon>Spermatophyta</taxon>
        <taxon>Magnoliopsida</taxon>
        <taxon>eudicotyledons</taxon>
        <taxon>Gunneridae</taxon>
        <taxon>Pentapetalae</taxon>
        <taxon>rosids</taxon>
        <taxon>fabids</taxon>
        <taxon>Fagales</taxon>
        <taxon>Myricaceae</taxon>
        <taxon>Morella</taxon>
    </lineage>
</organism>
<reference evidence="1 2" key="1">
    <citation type="journal article" date="2019" name="Plant Biotechnol. J.">
        <title>The red bayberry genome and genetic basis of sex determination.</title>
        <authorList>
            <person name="Jia H.M."/>
            <person name="Jia H.J."/>
            <person name="Cai Q.L."/>
            <person name="Wang Y."/>
            <person name="Zhao H.B."/>
            <person name="Yang W.F."/>
            <person name="Wang G.Y."/>
            <person name="Li Y.H."/>
            <person name="Zhan D.L."/>
            <person name="Shen Y.T."/>
            <person name="Niu Q.F."/>
            <person name="Chang L."/>
            <person name="Qiu J."/>
            <person name="Zhao L."/>
            <person name="Xie H.B."/>
            <person name="Fu W.Y."/>
            <person name="Jin J."/>
            <person name="Li X.W."/>
            <person name="Jiao Y."/>
            <person name="Zhou C.C."/>
            <person name="Tu T."/>
            <person name="Chai C.Y."/>
            <person name="Gao J.L."/>
            <person name="Fan L.J."/>
            <person name="van de Weg E."/>
            <person name="Wang J.Y."/>
            <person name="Gao Z.S."/>
        </authorList>
    </citation>
    <scope>NUCLEOTIDE SEQUENCE [LARGE SCALE GENOMIC DNA]</scope>
    <source>
        <tissue evidence="1">Leaves</tissue>
    </source>
</reference>